<dbReference type="Pfam" id="PF05757">
    <property type="entry name" value="PsbQ"/>
    <property type="match status" value="1"/>
</dbReference>
<dbReference type="GO" id="GO:0005509">
    <property type="term" value="F:calcium ion binding"/>
    <property type="evidence" value="ECO:0007669"/>
    <property type="project" value="InterPro"/>
</dbReference>
<keyword evidence="3" id="KW-0472">Membrane</keyword>
<name>Q114M1_TRIEI</name>
<keyword evidence="4" id="KW-0175">Coiled coil</keyword>
<accession>Q114M1</accession>
<feature type="coiled-coil region" evidence="4">
    <location>
        <begin position="39"/>
        <end position="66"/>
    </location>
</feature>
<dbReference type="GO" id="GO:0009654">
    <property type="term" value="C:photosystem II oxygen evolving complex"/>
    <property type="evidence" value="ECO:0007669"/>
    <property type="project" value="InterPro"/>
</dbReference>
<gene>
    <name evidence="5" type="ordered locus">Tery_1794</name>
</gene>
<dbReference type="SUPFAM" id="SSF101112">
    <property type="entry name" value="Oxygen-evolving enhancer protein 3"/>
    <property type="match status" value="1"/>
</dbReference>
<organism evidence="5">
    <name type="scientific">Trichodesmium erythraeum (strain IMS101)</name>
    <dbReference type="NCBI Taxonomy" id="203124"/>
    <lineage>
        <taxon>Bacteria</taxon>
        <taxon>Bacillati</taxon>
        <taxon>Cyanobacteriota</taxon>
        <taxon>Cyanophyceae</taxon>
        <taxon>Oscillatoriophycideae</taxon>
        <taxon>Oscillatoriales</taxon>
        <taxon>Microcoleaceae</taxon>
        <taxon>Trichodesmium</taxon>
    </lineage>
</organism>
<dbReference type="InterPro" id="IPR008797">
    <property type="entry name" value="PSII_PsbQ"/>
</dbReference>
<evidence type="ECO:0008006" key="6">
    <source>
        <dbReference type="Google" id="ProtNLM"/>
    </source>
</evidence>
<dbReference type="GO" id="GO:0019898">
    <property type="term" value="C:extrinsic component of membrane"/>
    <property type="evidence" value="ECO:0007669"/>
    <property type="project" value="InterPro"/>
</dbReference>
<evidence type="ECO:0000256" key="3">
    <source>
        <dbReference type="ARBA" id="ARBA00023136"/>
    </source>
</evidence>
<dbReference type="OrthoDB" id="425184at2"/>
<dbReference type="InterPro" id="IPR017487">
    <property type="entry name" value="PSII_PsbQ_cyanobac"/>
</dbReference>
<dbReference type="PROSITE" id="PS51257">
    <property type="entry name" value="PROKAR_LIPOPROTEIN"/>
    <property type="match status" value="1"/>
</dbReference>
<comment type="subcellular location">
    <subcellularLocation>
        <location evidence="1">Membrane</location>
    </subcellularLocation>
</comment>
<dbReference type="GO" id="GO:0015979">
    <property type="term" value="P:photosynthesis"/>
    <property type="evidence" value="ECO:0007669"/>
    <property type="project" value="InterPro"/>
</dbReference>
<sequence length="147" mass="16392">MLNKRSIVAWVIVLLVAFLASCSSPTPPLTYSDAQLQKIEVSESGIQALRDRMDELESLIQKGEWVNIRTFIHGPLGDLRSKTNYLTQSLLLPRDKTPVLNAAKKIFDDLEDIDTAATEGNKKQALSEYKKAIADFDAFLDLVPKNS</sequence>
<keyword evidence="2" id="KW-0793">Thylakoid</keyword>
<dbReference type="HOGENOM" id="CLU_118956_0_0_3"/>
<dbReference type="AlphaFoldDB" id="Q114M1"/>
<dbReference type="STRING" id="203124.Tery_1794"/>
<reference evidence="5" key="1">
    <citation type="submission" date="2006-06" db="EMBL/GenBank/DDBJ databases">
        <title>Complete sequence of Trichodesmium erythraeum IMS101.</title>
        <authorList>
            <consortium name="US DOE Joint Genome Institute"/>
            <person name="Copeland A."/>
            <person name="Lucas S."/>
            <person name="Lapidus A."/>
            <person name="Barry K."/>
            <person name="Detter J.C."/>
            <person name="Glavina del Rio T."/>
            <person name="Hammon N."/>
            <person name="Israni S."/>
            <person name="Dalin E."/>
            <person name="Tice H."/>
            <person name="Pitluck S."/>
            <person name="Kiss H."/>
            <person name="Munk A.C."/>
            <person name="Brettin T."/>
            <person name="Bruce D."/>
            <person name="Han C."/>
            <person name="Tapia R."/>
            <person name="Gilna P."/>
            <person name="Schmutz J."/>
            <person name="Larimer F."/>
            <person name="Land M."/>
            <person name="Hauser L."/>
            <person name="Kyrpides N."/>
            <person name="Kim E."/>
            <person name="Richardson P."/>
        </authorList>
    </citation>
    <scope>NUCLEOTIDE SEQUENCE [LARGE SCALE GENOMIC DNA]</scope>
    <source>
        <strain evidence="5">IMS101</strain>
    </source>
</reference>
<dbReference type="EMBL" id="CP000393">
    <property type="protein sequence ID" value="ABG51053.1"/>
    <property type="molecule type" value="Genomic_DNA"/>
</dbReference>
<dbReference type="Gene3D" id="1.20.120.290">
    <property type="entry name" value="Oxygen-evolving enhancer protein 3 (PsbQ), four-helix up-down bundle"/>
    <property type="match status" value="1"/>
</dbReference>
<evidence type="ECO:0000313" key="5">
    <source>
        <dbReference type="EMBL" id="ABG51053.1"/>
    </source>
</evidence>
<dbReference type="RefSeq" id="WP_011611428.1">
    <property type="nucleotide sequence ID" value="NC_008312.1"/>
</dbReference>
<dbReference type="KEGG" id="ter:Tery_1794"/>
<proteinExistence type="predicted"/>
<evidence type="ECO:0000256" key="2">
    <source>
        <dbReference type="ARBA" id="ARBA00023078"/>
    </source>
</evidence>
<protein>
    <recommendedName>
        <fullName evidence="6">Photosystem II protein PsbQ</fullName>
    </recommendedName>
</protein>
<dbReference type="NCBIfam" id="TIGR03042">
    <property type="entry name" value="PS_II_psbQ_bact"/>
    <property type="match status" value="1"/>
</dbReference>
<evidence type="ECO:0000256" key="1">
    <source>
        <dbReference type="ARBA" id="ARBA00004370"/>
    </source>
</evidence>
<dbReference type="InterPro" id="IPR023222">
    <property type="entry name" value="PsbQ-like_dom_sf"/>
</dbReference>
<dbReference type="eggNOG" id="ENOG5032TF7">
    <property type="taxonomic scope" value="Bacteria"/>
</dbReference>
<evidence type="ECO:0000256" key="4">
    <source>
        <dbReference type="SAM" id="Coils"/>
    </source>
</evidence>